<reference evidence="12 13" key="1">
    <citation type="journal article" date="2016" name="Nat. Commun.">
        <title>Thousands of microbial genomes shed light on interconnected biogeochemical processes in an aquifer system.</title>
        <authorList>
            <person name="Anantharaman K."/>
            <person name="Brown C.T."/>
            <person name="Hug L.A."/>
            <person name="Sharon I."/>
            <person name="Castelle C.J."/>
            <person name="Probst A.J."/>
            <person name="Thomas B.C."/>
            <person name="Singh A."/>
            <person name="Wilkins M.J."/>
            <person name="Karaoz U."/>
            <person name="Brodie E.L."/>
            <person name="Williams K.H."/>
            <person name="Hubbard S.S."/>
            <person name="Banfield J.F."/>
        </authorList>
    </citation>
    <scope>NUCLEOTIDE SEQUENCE [LARGE SCALE GENOMIC DNA]</scope>
</reference>
<dbReference type="PANTHER" id="PTHR30183">
    <property type="entry name" value="MOLYBDENUM TRANSPORT SYSTEM PERMEASE PROTEIN MODB"/>
    <property type="match status" value="1"/>
</dbReference>
<dbReference type="Gene3D" id="1.10.3720.10">
    <property type="entry name" value="MetI-like"/>
    <property type="match status" value="1"/>
</dbReference>
<evidence type="ECO:0000313" key="12">
    <source>
        <dbReference type="EMBL" id="OGL52112.1"/>
    </source>
</evidence>
<evidence type="ECO:0000256" key="10">
    <source>
        <dbReference type="RuleBase" id="RU365097"/>
    </source>
</evidence>
<evidence type="ECO:0000313" key="13">
    <source>
        <dbReference type="Proteomes" id="UP000178082"/>
    </source>
</evidence>
<protein>
    <recommendedName>
        <fullName evidence="10">Molybdenum transport system permease</fullName>
    </recommendedName>
</protein>
<dbReference type="Proteomes" id="UP000178082">
    <property type="component" value="Unassembled WGS sequence"/>
</dbReference>
<dbReference type="STRING" id="1817883.A3G31_06745"/>
<feature type="transmembrane region" description="Helical" evidence="9">
    <location>
        <begin position="15"/>
        <end position="35"/>
    </location>
</feature>
<organism evidence="12 13">
    <name type="scientific">Candidatus Schekmanbacteria bacterium RIFCSPLOWO2_12_FULL_38_15</name>
    <dbReference type="NCBI Taxonomy" id="1817883"/>
    <lineage>
        <taxon>Bacteria</taxon>
        <taxon>Candidatus Schekmaniibacteriota</taxon>
    </lineage>
</organism>
<dbReference type="SUPFAM" id="SSF161098">
    <property type="entry name" value="MetI-like"/>
    <property type="match status" value="1"/>
</dbReference>
<evidence type="ECO:0000256" key="2">
    <source>
        <dbReference type="ARBA" id="ARBA00007069"/>
    </source>
</evidence>
<name>A0A1F7SEA6_9BACT</name>
<feature type="transmembrane region" description="Helical" evidence="9">
    <location>
        <begin position="194"/>
        <end position="213"/>
    </location>
</feature>
<keyword evidence="3 9" id="KW-0813">Transport</keyword>
<dbReference type="InterPro" id="IPR000515">
    <property type="entry name" value="MetI-like"/>
</dbReference>
<dbReference type="PANTHER" id="PTHR30183:SF3">
    <property type="entry name" value="MOLYBDENUM TRANSPORT SYSTEM PERMEASE PROTEIN MODB"/>
    <property type="match status" value="1"/>
</dbReference>
<dbReference type="GO" id="GO:0005886">
    <property type="term" value="C:plasma membrane"/>
    <property type="evidence" value="ECO:0007669"/>
    <property type="project" value="UniProtKB-SubCell"/>
</dbReference>
<evidence type="ECO:0000256" key="8">
    <source>
        <dbReference type="ARBA" id="ARBA00023136"/>
    </source>
</evidence>
<keyword evidence="7 9" id="KW-1133">Transmembrane helix</keyword>
<dbReference type="InterPro" id="IPR035906">
    <property type="entry name" value="MetI-like_sf"/>
</dbReference>
<feature type="transmembrane region" description="Helical" evidence="9">
    <location>
        <begin position="47"/>
        <end position="69"/>
    </location>
</feature>
<evidence type="ECO:0000256" key="7">
    <source>
        <dbReference type="ARBA" id="ARBA00022989"/>
    </source>
</evidence>
<sequence length="221" mass="24151">MNHTDLFPLYLTLKVSIIATLFSFFVGLLMAWILAKKDFFLKNFIDAIVMQPLIIPPTVLGYYLLVVLGRNGPIGRFLENVFGVTVVFTWKGAVIAAVVASIPLFIKPARASIESVDINIENAARLLGKSEFKVFTSVTLPLAKRGIIAGTAMAFARSMGDFGTTLMVAGNIPQKTQTISIAIYDAVQANNIPLANTLVLIITAFSISVLFWVNKFTKGKY</sequence>
<keyword evidence="8 9" id="KW-0472">Membrane</keyword>
<proteinExistence type="inferred from homology"/>
<evidence type="ECO:0000259" key="11">
    <source>
        <dbReference type="PROSITE" id="PS50928"/>
    </source>
</evidence>
<evidence type="ECO:0000256" key="1">
    <source>
        <dbReference type="ARBA" id="ARBA00004651"/>
    </source>
</evidence>
<comment type="function">
    <text evidence="10">Part of the binding-protein-dependent transport system for molybdenum; probably responsible for the translocation of the substrate across the membrane.</text>
</comment>
<evidence type="ECO:0000256" key="3">
    <source>
        <dbReference type="ARBA" id="ARBA00022448"/>
    </source>
</evidence>
<comment type="similarity">
    <text evidence="2 10">Belongs to the binding-protein-dependent transport system permease family. CysTW subfamily.</text>
</comment>
<keyword evidence="4 10" id="KW-1003">Cell membrane</keyword>
<dbReference type="InterPro" id="IPR011867">
    <property type="entry name" value="ModB_ABC"/>
</dbReference>
<dbReference type="EMBL" id="MGDI01000033">
    <property type="protein sequence ID" value="OGL52112.1"/>
    <property type="molecule type" value="Genomic_DNA"/>
</dbReference>
<accession>A0A1F7SEA6</accession>
<dbReference type="CDD" id="cd06261">
    <property type="entry name" value="TM_PBP2"/>
    <property type="match status" value="1"/>
</dbReference>
<dbReference type="AlphaFoldDB" id="A0A1F7SEA6"/>
<dbReference type="NCBIfam" id="TIGR02141">
    <property type="entry name" value="modB_ABC"/>
    <property type="match status" value="1"/>
</dbReference>
<dbReference type="GO" id="GO:0015098">
    <property type="term" value="F:molybdate ion transmembrane transporter activity"/>
    <property type="evidence" value="ECO:0007669"/>
    <property type="project" value="UniProtKB-UniRule"/>
</dbReference>
<comment type="caution">
    <text evidence="10">Lacks conserved residue(s) required for the propagation of feature annotation.</text>
</comment>
<evidence type="ECO:0000256" key="4">
    <source>
        <dbReference type="ARBA" id="ARBA00022475"/>
    </source>
</evidence>
<evidence type="ECO:0000256" key="5">
    <source>
        <dbReference type="ARBA" id="ARBA00022505"/>
    </source>
</evidence>
<dbReference type="Pfam" id="PF00528">
    <property type="entry name" value="BPD_transp_1"/>
    <property type="match status" value="1"/>
</dbReference>
<evidence type="ECO:0000256" key="9">
    <source>
        <dbReference type="RuleBase" id="RU363032"/>
    </source>
</evidence>
<dbReference type="PROSITE" id="PS50928">
    <property type="entry name" value="ABC_TM1"/>
    <property type="match status" value="1"/>
</dbReference>
<keyword evidence="5 10" id="KW-0500">Molybdenum</keyword>
<feature type="transmembrane region" description="Helical" evidence="9">
    <location>
        <begin position="81"/>
        <end position="106"/>
    </location>
</feature>
<evidence type="ECO:0000256" key="6">
    <source>
        <dbReference type="ARBA" id="ARBA00022692"/>
    </source>
</evidence>
<comment type="caution">
    <text evidence="12">The sequence shown here is derived from an EMBL/GenBank/DDBJ whole genome shotgun (WGS) entry which is preliminary data.</text>
</comment>
<keyword evidence="6 9" id="KW-0812">Transmembrane</keyword>
<gene>
    <name evidence="12" type="ORF">A3G31_06745</name>
</gene>
<comment type="subcellular location">
    <subcellularLocation>
        <location evidence="1 9">Cell membrane</location>
        <topology evidence="1 9">Multi-pass membrane protein</topology>
    </subcellularLocation>
</comment>
<feature type="domain" description="ABC transmembrane type-1" evidence="11">
    <location>
        <begin position="9"/>
        <end position="211"/>
    </location>
</feature>